<gene>
    <name evidence="2" type="ORF">SMN809_LOCUS85826</name>
</gene>
<dbReference type="GO" id="GO:0030866">
    <property type="term" value="P:cortical actin cytoskeleton organization"/>
    <property type="evidence" value="ECO:0007669"/>
    <property type="project" value="TreeGrafter"/>
</dbReference>
<dbReference type="SUPFAM" id="SSF48371">
    <property type="entry name" value="ARM repeat"/>
    <property type="match status" value="1"/>
</dbReference>
<sequence>MKSFTQSSEFNVDYMVACMQFINIVVHSVQEMNYRVYLQEEFKLLGLDD</sequence>
<dbReference type="PANTHER" id="PTHR45857:SF4">
    <property type="entry name" value="FORMIN-LIKE PROTEIN"/>
    <property type="match status" value="1"/>
</dbReference>
<dbReference type="Pfam" id="PF06367">
    <property type="entry name" value="Drf_FH3"/>
    <property type="match status" value="1"/>
</dbReference>
<organism evidence="2 3">
    <name type="scientific">Rotaria magnacalcarata</name>
    <dbReference type="NCBI Taxonomy" id="392030"/>
    <lineage>
        <taxon>Eukaryota</taxon>
        <taxon>Metazoa</taxon>
        <taxon>Spiralia</taxon>
        <taxon>Gnathifera</taxon>
        <taxon>Rotifera</taxon>
        <taxon>Eurotatoria</taxon>
        <taxon>Bdelloidea</taxon>
        <taxon>Philodinida</taxon>
        <taxon>Philodinidae</taxon>
        <taxon>Rotaria</taxon>
    </lineage>
</organism>
<dbReference type="Gene3D" id="1.25.10.10">
    <property type="entry name" value="Leucine-rich Repeat Variant"/>
    <property type="match status" value="1"/>
</dbReference>
<dbReference type="GO" id="GO:0005829">
    <property type="term" value="C:cytosol"/>
    <property type="evidence" value="ECO:0007669"/>
    <property type="project" value="TreeGrafter"/>
</dbReference>
<dbReference type="GO" id="GO:0016477">
    <property type="term" value="P:cell migration"/>
    <property type="evidence" value="ECO:0007669"/>
    <property type="project" value="TreeGrafter"/>
</dbReference>
<dbReference type="AlphaFoldDB" id="A0A8S3KF35"/>
<feature type="domain" description="Formin FH3" evidence="1">
    <location>
        <begin position="3"/>
        <end position="48"/>
    </location>
</feature>
<evidence type="ECO:0000259" key="1">
    <source>
        <dbReference type="Pfam" id="PF06367"/>
    </source>
</evidence>
<dbReference type="GO" id="GO:0008360">
    <property type="term" value="P:regulation of cell shape"/>
    <property type="evidence" value="ECO:0007669"/>
    <property type="project" value="TreeGrafter"/>
</dbReference>
<comment type="caution">
    <text evidence="2">The sequence shown here is derived from an EMBL/GenBank/DDBJ whole genome shotgun (WGS) entry which is preliminary data.</text>
</comment>
<dbReference type="InterPro" id="IPR010472">
    <property type="entry name" value="FH3_dom"/>
</dbReference>
<dbReference type="EMBL" id="CAJOBI010367105">
    <property type="protein sequence ID" value="CAF5228590.1"/>
    <property type="molecule type" value="Genomic_DNA"/>
</dbReference>
<dbReference type="InterPro" id="IPR011989">
    <property type="entry name" value="ARM-like"/>
</dbReference>
<feature type="non-terminal residue" evidence="2">
    <location>
        <position position="1"/>
    </location>
</feature>
<protein>
    <recommendedName>
        <fullName evidence="1">Formin FH3 domain-containing protein</fullName>
    </recommendedName>
</protein>
<dbReference type="GO" id="GO:0051015">
    <property type="term" value="F:actin filament binding"/>
    <property type="evidence" value="ECO:0007669"/>
    <property type="project" value="TreeGrafter"/>
</dbReference>
<reference evidence="2" key="1">
    <citation type="submission" date="2021-02" db="EMBL/GenBank/DDBJ databases">
        <authorList>
            <person name="Nowell W R."/>
        </authorList>
    </citation>
    <scope>NUCLEOTIDE SEQUENCE</scope>
</reference>
<dbReference type="InterPro" id="IPR043592">
    <property type="entry name" value="FMNL_animal"/>
</dbReference>
<dbReference type="InterPro" id="IPR016024">
    <property type="entry name" value="ARM-type_fold"/>
</dbReference>
<accession>A0A8S3KF35</accession>
<dbReference type="PANTHER" id="PTHR45857">
    <property type="entry name" value="FORMIN-LIKE PROTEIN"/>
    <property type="match status" value="1"/>
</dbReference>
<name>A0A8S3KF35_9BILA</name>
<evidence type="ECO:0000313" key="2">
    <source>
        <dbReference type="EMBL" id="CAF5228590.1"/>
    </source>
</evidence>
<dbReference type="Proteomes" id="UP000676336">
    <property type="component" value="Unassembled WGS sequence"/>
</dbReference>
<proteinExistence type="predicted"/>
<evidence type="ECO:0000313" key="3">
    <source>
        <dbReference type="Proteomes" id="UP000676336"/>
    </source>
</evidence>